<dbReference type="PANTHER" id="PTHR12811">
    <property type="entry name" value="VACUOLAR PROTEIN SORTING VPS16"/>
    <property type="match status" value="1"/>
</dbReference>
<protein>
    <submittedName>
        <fullName evidence="6">Vacuolar protein sorting-associated protein</fullName>
    </submittedName>
</protein>
<dbReference type="GO" id="GO:0016197">
    <property type="term" value="P:endosomal transport"/>
    <property type="evidence" value="ECO:0007669"/>
    <property type="project" value="TreeGrafter"/>
</dbReference>
<dbReference type="InterPro" id="IPR006925">
    <property type="entry name" value="Vps16_C"/>
</dbReference>
<dbReference type="GO" id="GO:0005768">
    <property type="term" value="C:endosome"/>
    <property type="evidence" value="ECO:0007669"/>
    <property type="project" value="TreeGrafter"/>
</dbReference>
<dbReference type="PIRSF" id="PIRSF007949">
    <property type="entry name" value="VPS16"/>
    <property type="match status" value="1"/>
</dbReference>
<dbReference type="Proteomes" id="UP000078348">
    <property type="component" value="Unassembled WGS sequence"/>
</dbReference>
<gene>
    <name evidence="6" type="ORF">AV274_2128</name>
</gene>
<comment type="similarity">
    <text evidence="1 2">Belongs to the VPS16 family.</text>
</comment>
<feature type="domain" description="Vps16 N-terminal" evidence="5">
    <location>
        <begin position="9"/>
        <end position="394"/>
    </location>
</feature>
<comment type="caution">
    <text evidence="6">The sequence shown here is derived from an EMBL/GenBank/DDBJ whole genome shotgun (WGS) entry which is preliminary data.</text>
</comment>
<keyword evidence="7" id="KW-1185">Reference proteome</keyword>
<feature type="compositionally biased region" description="Low complexity" evidence="3">
    <location>
        <begin position="401"/>
        <end position="439"/>
    </location>
</feature>
<evidence type="ECO:0000256" key="3">
    <source>
        <dbReference type="SAM" id="MobiDB-lite"/>
    </source>
</evidence>
<proteinExistence type="inferred from homology"/>
<evidence type="ECO:0000313" key="6">
    <source>
        <dbReference type="EMBL" id="OAO16185.1"/>
    </source>
</evidence>
<sequence length="865" mass="96069">MGWSGLSLDCYRAACGKFSGPIALKWNSDETLPMNCDIELTTDILIYDSCGKKIAQIPGKDWQYTRVEVMGWTSTEKLFILFEDGKYVVFSNTGEILSQNKIFTESLSDIVLSANSSDDGFVAFTKNNKVIYVDCSGETPVTTVYPELPIVAGNRVECSCVFEARNNESGKVEFIVSCMDQSMYFIAEDSITEINIAGRIQGQITAFAPSPSNAYVACFSDQGWLDVFDRHFEDHIVGKNTDCRVAPRGFCWCGDDSVVLYWRMVGLLVVNPFADWLKYTYDKDDSLFLVPEMDCLRVYSSLKHEIIRCVPVAISSTLLPESKSCGAMLRSAFDQFSRHVGNVDLLQGETAEERAALLDGVLECLDAAEDELSTIQQEKLLRSAQFGKCFLDGMDPVPEAAEAADATAEPAVSTASAAPAAPGATSATTTAPAPAAPSAEAEKAGEDAPSIVTRFQEVCHTLRVLNMLRDPSIAMFLTSSEFKFLGPHAVIERLLCRRNYYLAIKICQYLSLSPDFVLVHWACQKVRHAGELSDEAVRDQIRDNLKAYATISYRDIAAVAYDMGRTKLATMLLEFEPRPADRIPLLLKMGAIQLALRTATKSNNSDLIMMAALALYDKDAPEVPSSLLDLMSHFPLVFNSWLFYLEQTDPNRLLQRDAYNELELPKRKAALQNVQRVIATAVSAGRKDMQFYAEQVKHELALIDFKVKLIAATKSMECANLSVIACMRYAISVNCVSVADSMAKAFKVQDKRLWRVKVSALAESGNWEVLEDFGDKKSPIGYSPFVEACMVNHNTHEAEHFALKISDTEERLHCALKWQLYAVAIQCATKLKDTDTLMRIIGESRMDDIKRQAREAITLIEGGKK</sequence>
<dbReference type="OrthoDB" id="1792at2759"/>
<dbReference type="PANTHER" id="PTHR12811:SF0">
    <property type="entry name" value="VACUOLAR PROTEIN SORTING-ASSOCIATED PROTEIN 16 HOMOLOG"/>
    <property type="match status" value="1"/>
</dbReference>
<dbReference type="SUPFAM" id="SSF50978">
    <property type="entry name" value="WD40 repeat-like"/>
    <property type="match status" value="1"/>
</dbReference>
<evidence type="ECO:0000259" key="5">
    <source>
        <dbReference type="Pfam" id="PF04841"/>
    </source>
</evidence>
<dbReference type="STRING" id="478820.A0A196SGK0"/>
<dbReference type="InterPro" id="IPR036322">
    <property type="entry name" value="WD40_repeat_dom_sf"/>
</dbReference>
<dbReference type="Pfam" id="PF04840">
    <property type="entry name" value="Vps16_C"/>
    <property type="match status" value="1"/>
</dbReference>
<dbReference type="GO" id="GO:0005765">
    <property type="term" value="C:lysosomal membrane"/>
    <property type="evidence" value="ECO:0007669"/>
    <property type="project" value="TreeGrafter"/>
</dbReference>
<organism evidence="6 7">
    <name type="scientific">Blastocystis sp. subtype 1 (strain ATCC 50177 / NandII)</name>
    <dbReference type="NCBI Taxonomy" id="478820"/>
    <lineage>
        <taxon>Eukaryota</taxon>
        <taxon>Sar</taxon>
        <taxon>Stramenopiles</taxon>
        <taxon>Bigyra</taxon>
        <taxon>Opalozoa</taxon>
        <taxon>Opalinata</taxon>
        <taxon>Blastocystidae</taxon>
        <taxon>Blastocystis</taxon>
    </lineage>
</organism>
<dbReference type="InterPro" id="IPR006926">
    <property type="entry name" value="Vps16_N"/>
</dbReference>
<dbReference type="AlphaFoldDB" id="A0A196SGK0"/>
<dbReference type="EMBL" id="LXWW01000096">
    <property type="protein sequence ID" value="OAO16185.1"/>
    <property type="molecule type" value="Genomic_DNA"/>
</dbReference>
<dbReference type="InterPro" id="IPR016534">
    <property type="entry name" value="VPS16"/>
</dbReference>
<dbReference type="GO" id="GO:0030897">
    <property type="term" value="C:HOPS complex"/>
    <property type="evidence" value="ECO:0007669"/>
    <property type="project" value="TreeGrafter"/>
</dbReference>
<dbReference type="InterPro" id="IPR038132">
    <property type="entry name" value="Vps16_C_sf"/>
</dbReference>
<evidence type="ECO:0000256" key="1">
    <source>
        <dbReference type="ARBA" id="ARBA00009250"/>
    </source>
</evidence>
<feature type="region of interest" description="Disordered" evidence="3">
    <location>
        <begin position="401"/>
        <end position="444"/>
    </location>
</feature>
<reference evidence="6 7" key="1">
    <citation type="submission" date="2016-05" db="EMBL/GenBank/DDBJ databases">
        <title>Nuclear genome of Blastocystis sp. subtype 1 NandII.</title>
        <authorList>
            <person name="Gentekaki E."/>
            <person name="Curtis B."/>
            <person name="Stairs C."/>
            <person name="Eme L."/>
            <person name="Herman E."/>
            <person name="Klimes V."/>
            <person name="Arias M.C."/>
            <person name="Elias M."/>
            <person name="Hilliou F."/>
            <person name="Klute M."/>
            <person name="Malik S.-B."/>
            <person name="Pightling A."/>
            <person name="Rachubinski R."/>
            <person name="Salas D."/>
            <person name="Schlacht A."/>
            <person name="Suga H."/>
            <person name="Archibald J."/>
            <person name="Ball S.G."/>
            <person name="Clark G."/>
            <person name="Dacks J."/>
            <person name="Van Der Giezen M."/>
            <person name="Tsaousis A."/>
            <person name="Roger A."/>
        </authorList>
    </citation>
    <scope>NUCLEOTIDE SEQUENCE [LARGE SCALE GENOMIC DNA]</scope>
    <source>
        <strain evidence="7">ATCC 50177 / NandII</strain>
    </source>
</reference>
<dbReference type="Pfam" id="PF04841">
    <property type="entry name" value="Vps16_N"/>
    <property type="match status" value="1"/>
</dbReference>
<accession>A0A196SGK0</accession>
<name>A0A196SGK0_BLAHN</name>
<evidence type="ECO:0000256" key="2">
    <source>
        <dbReference type="PIRNR" id="PIRNR007949"/>
    </source>
</evidence>
<dbReference type="GO" id="GO:0042144">
    <property type="term" value="P:vacuole fusion, non-autophagic"/>
    <property type="evidence" value="ECO:0007669"/>
    <property type="project" value="TreeGrafter"/>
</dbReference>
<feature type="domain" description="Vps16 C-terminal" evidence="4">
    <location>
        <begin position="551"/>
        <end position="842"/>
    </location>
</feature>
<dbReference type="Gene3D" id="1.10.150.780">
    <property type="entry name" value="Vps16, C-terminal region"/>
    <property type="match status" value="1"/>
</dbReference>
<evidence type="ECO:0000313" key="7">
    <source>
        <dbReference type="Proteomes" id="UP000078348"/>
    </source>
</evidence>
<dbReference type="GO" id="GO:0003779">
    <property type="term" value="F:actin binding"/>
    <property type="evidence" value="ECO:0007669"/>
    <property type="project" value="TreeGrafter"/>
</dbReference>
<evidence type="ECO:0000259" key="4">
    <source>
        <dbReference type="Pfam" id="PF04840"/>
    </source>
</evidence>
<dbReference type="GO" id="GO:0006886">
    <property type="term" value="P:intracellular protein transport"/>
    <property type="evidence" value="ECO:0007669"/>
    <property type="project" value="InterPro"/>
</dbReference>